<feature type="compositionally biased region" description="Low complexity" evidence="1">
    <location>
        <begin position="31"/>
        <end position="40"/>
    </location>
</feature>
<feature type="region of interest" description="Disordered" evidence="1">
    <location>
        <begin position="94"/>
        <end position="115"/>
    </location>
</feature>
<keyword evidence="3" id="KW-1185">Reference proteome</keyword>
<evidence type="ECO:0000313" key="2">
    <source>
        <dbReference type="EMBL" id="GIL76911.1"/>
    </source>
</evidence>
<proteinExistence type="predicted"/>
<dbReference type="Proteomes" id="UP000747110">
    <property type="component" value="Unassembled WGS sequence"/>
</dbReference>
<dbReference type="EMBL" id="BNCP01000009">
    <property type="protein sequence ID" value="GIL76911.1"/>
    <property type="molecule type" value="Genomic_DNA"/>
</dbReference>
<name>A0A8J4FMI3_9CHLO</name>
<accession>A0A8J4FMI3</accession>
<sequence length="115" mass="12656">MNYLEITLPPDHQTPRAARTHGLTDLRDRSTAASAGSASSERPDAINFPARDSKLKDLRRSNAVSDSDLACVGRPMQLLYDEPEAAVSLHRLPDPFKSSHSKRTLPKFFPSLSSP</sequence>
<dbReference type="AlphaFoldDB" id="A0A8J4FMI3"/>
<gene>
    <name evidence="2" type="ORF">Vretifemale_6457</name>
</gene>
<evidence type="ECO:0000256" key="1">
    <source>
        <dbReference type="SAM" id="MobiDB-lite"/>
    </source>
</evidence>
<protein>
    <submittedName>
        <fullName evidence="2">Uncharacterized protein</fullName>
    </submittedName>
</protein>
<comment type="caution">
    <text evidence="2">The sequence shown here is derived from an EMBL/GenBank/DDBJ whole genome shotgun (WGS) entry which is preliminary data.</text>
</comment>
<feature type="region of interest" description="Disordered" evidence="1">
    <location>
        <begin position="1"/>
        <end position="50"/>
    </location>
</feature>
<organism evidence="2 3">
    <name type="scientific">Volvox reticuliferus</name>
    <dbReference type="NCBI Taxonomy" id="1737510"/>
    <lineage>
        <taxon>Eukaryota</taxon>
        <taxon>Viridiplantae</taxon>
        <taxon>Chlorophyta</taxon>
        <taxon>core chlorophytes</taxon>
        <taxon>Chlorophyceae</taxon>
        <taxon>CS clade</taxon>
        <taxon>Chlamydomonadales</taxon>
        <taxon>Volvocaceae</taxon>
        <taxon>Volvox</taxon>
    </lineage>
</organism>
<reference evidence="2" key="1">
    <citation type="journal article" date="2021" name="Proc. Natl. Acad. Sci. U.S.A.">
        <title>Three genomes in the algal genus Volvox reveal the fate of a haploid sex-determining region after a transition to homothallism.</title>
        <authorList>
            <person name="Yamamoto K."/>
            <person name="Hamaji T."/>
            <person name="Kawai-Toyooka H."/>
            <person name="Matsuzaki R."/>
            <person name="Takahashi F."/>
            <person name="Nishimura Y."/>
            <person name="Kawachi M."/>
            <person name="Noguchi H."/>
            <person name="Minakuchi Y."/>
            <person name="Umen J.G."/>
            <person name="Toyoda A."/>
            <person name="Nozaki H."/>
        </authorList>
    </citation>
    <scope>NUCLEOTIDE SEQUENCE</scope>
    <source>
        <strain evidence="2">NIES-3786</strain>
    </source>
</reference>
<evidence type="ECO:0000313" key="3">
    <source>
        <dbReference type="Proteomes" id="UP000747110"/>
    </source>
</evidence>